<evidence type="ECO:0000256" key="1">
    <source>
        <dbReference type="SAM" id="Phobius"/>
    </source>
</evidence>
<feature type="transmembrane region" description="Helical" evidence="1">
    <location>
        <begin position="107"/>
        <end position="125"/>
    </location>
</feature>
<sequence>MDLDQACRNAHAPWSVIVSATLNANLATVLAGFTITAIAFLLGRKKSEEKALHAVALFAPGVLVLALASNLFGSIAAIAPPVRNGQVPPDGQYVCGVALTQSQAANGMLGVGFVIMIAGLAWTMAHAADADVRDRKSLVHLGNSLVLIAIVTVSLLLTRNSLNYVARMHEFGVHLPRQLDAVLWSIFGLIAVVSAAVIGIRILRYYRDLTAGRPLVGEETVMARRLRRIPFVSAIVLTAPMAFFGSLCCIIIGQETSTPGGLAAFFALLVGVLLPYLIFLLIASSVPGPGFFYWAPTKNEK</sequence>
<dbReference type="OrthoDB" id="4688598at2"/>
<dbReference type="Proteomes" id="UP000192284">
    <property type="component" value="Unassembled WGS sequence"/>
</dbReference>
<evidence type="ECO:0000313" key="3">
    <source>
        <dbReference type="Proteomes" id="UP000192284"/>
    </source>
</evidence>
<proteinExistence type="predicted"/>
<feature type="transmembrane region" description="Helical" evidence="1">
    <location>
        <begin position="20"/>
        <end position="42"/>
    </location>
</feature>
<keyword evidence="1" id="KW-1133">Transmembrane helix</keyword>
<name>A0A1W9ZIU7_MYCAN</name>
<accession>A0A1W9ZIU7</accession>
<protein>
    <submittedName>
        <fullName evidence="2">Uncharacterized protein</fullName>
    </submittedName>
</protein>
<feature type="transmembrane region" description="Helical" evidence="1">
    <location>
        <begin position="137"/>
        <end position="157"/>
    </location>
</feature>
<dbReference type="EMBL" id="MVHE01000047">
    <property type="protein sequence ID" value="ORA16002.1"/>
    <property type="molecule type" value="Genomic_DNA"/>
</dbReference>
<feature type="transmembrane region" description="Helical" evidence="1">
    <location>
        <begin position="265"/>
        <end position="295"/>
    </location>
</feature>
<evidence type="ECO:0000313" key="2">
    <source>
        <dbReference type="EMBL" id="ORA16002.1"/>
    </source>
</evidence>
<keyword evidence="1" id="KW-0472">Membrane</keyword>
<dbReference type="RefSeq" id="WP_083115168.1">
    <property type="nucleotide sequence ID" value="NZ_JACKTS010000047.1"/>
</dbReference>
<organism evidence="2 3">
    <name type="scientific">Mycobacterium angelicum</name>
    <dbReference type="NCBI Taxonomy" id="470074"/>
    <lineage>
        <taxon>Bacteria</taxon>
        <taxon>Bacillati</taxon>
        <taxon>Actinomycetota</taxon>
        <taxon>Actinomycetes</taxon>
        <taxon>Mycobacteriales</taxon>
        <taxon>Mycobacteriaceae</taxon>
        <taxon>Mycobacterium</taxon>
    </lineage>
</organism>
<comment type="caution">
    <text evidence="2">The sequence shown here is derived from an EMBL/GenBank/DDBJ whole genome shotgun (WGS) entry which is preliminary data.</text>
</comment>
<keyword evidence="1" id="KW-0812">Transmembrane</keyword>
<keyword evidence="3" id="KW-1185">Reference proteome</keyword>
<gene>
    <name evidence="2" type="ORF">BST12_21420</name>
</gene>
<reference evidence="2 3" key="1">
    <citation type="submission" date="2017-02" db="EMBL/GenBank/DDBJ databases">
        <title>The new phylogeny of genus Mycobacterium.</title>
        <authorList>
            <person name="Tortoli E."/>
            <person name="Trovato A."/>
            <person name="Cirillo D.M."/>
        </authorList>
    </citation>
    <scope>NUCLEOTIDE SEQUENCE [LARGE SCALE GENOMIC DNA]</scope>
    <source>
        <strain evidence="2 3">DSM 45057</strain>
    </source>
</reference>
<dbReference type="AlphaFoldDB" id="A0A1W9ZIU7"/>
<feature type="transmembrane region" description="Helical" evidence="1">
    <location>
        <begin position="181"/>
        <end position="203"/>
    </location>
</feature>
<feature type="transmembrane region" description="Helical" evidence="1">
    <location>
        <begin position="54"/>
        <end position="79"/>
    </location>
</feature>
<feature type="transmembrane region" description="Helical" evidence="1">
    <location>
        <begin position="231"/>
        <end position="253"/>
    </location>
</feature>